<dbReference type="Pfam" id="PF23925">
    <property type="entry name" value="A-sol_ELP1"/>
    <property type="match status" value="1"/>
</dbReference>
<sequence>MRNLIISEVVTNKFNSDSNEFSAICYTHNESNSGELYICSHNLILSSFRDNGNINWTKDLSEIILKVSDNRPINVTYLSLLNTLCVGLENGEIITVAESGQVCDLAGVCEKGILAMEWSPDQELLVLVTKELNTILMSCTYDPINEENLLGQNFGEKQFITVGWGKKETQFHGSEGKAARVKTETSADLLADIDDSIEKPIKISWRGDGNLYAVGFNMENGLRRFKVFDREGHLQYTSEIVRGLESNLSWRPSGNLIATTRKTNEHYFIDFFEKNGLKHGGFPIPVSSDTTVEDIAWSTDSEILTLQCRNIVTDSQKLLLFTCSNHHWYHKQTLVYNCEQKINRIIWDNDFDITNNKKLHVFLDSGVHYCYSWIRNIDHSRGHTNDDDAVVSVIDGAKILLTGFRQTVIPPPMAAAEVTCDFPINSVHFAPPDIHGKCSNMFFAVTPNNKLIFYNQKNKFPLEYSWIKTISVVENKFPFQYHNWFWMNSYTIVCITLDNNGNYKLIEYRIEAEDITQINSAELLKSVTRIQAHPNDSSILFLQTNKGEIIKYYEGGLAESQEISFGVSCPKFNIIMIDETLYYIGLSHKNNLFLNDTMILNSVNSYFVHTHFLLLTTLQHFLLCTDLTHTGILSITEYAKNESTEQIYKRKIERGAKLVIVVPNDTRTVFQMPRGNLEAIQPRPLSLKIIGEHLDALRYHEAFDIMRKQRINLNLIYDHNPEKFTNNVDVFLESVKNNSWLSLFLSDLEDVDVTSTMYASSYAGKTDKVKLHTSSKVQTICDILKLHLNQRSDSESKILPILTAFVKKNVDTELENALFLIKQLKLKESGGSKLPVGSDEALKYLLYMVDVNQLFDVALGMYDFDLVLLVANKSQKDPKEYLPMLNELNEMDENYKKFSINKHLKRFNKAVKSLVLCGPEKYDELKTFVKYHSLYREALQLFSPDVNIYKEISNDFGVHLRLKKQYTEAGIIFERAGNYESAIECYKDALEWELAVKLAYKRWSPEQFIELCRDLINSLKEEKRHQEALQILEQYYKDNDMSISYAIECGQYKTAYRLCSQYDRDELKEKYLQPTVLEDYKNLRDLIESNWNTFIKYRERLNVVKENKSKQPTDIYDSPYYNKDGDLYSDAGSTLASSSRGSSRSFRSSKNRRKHERKVASLKEGSQYEDVALIMALHSLVTSSFDLRLQVKNVNIALGLLNKDTEAFILQTSLDKLLKEMKDSFKIIWTNELVVESTNAVIAAQNVPEGCSVIPQGIATLDPHIRIAPVIHDVSWKLEGLN</sequence>
<dbReference type="Proteomes" id="UP001153714">
    <property type="component" value="Chromosome 3"/>
</dbReference>
<gene>
    <name evidence="13" type="ORF">DIATSA_LOCUS8708</name>
</gene>
<dbReference type="PROSITE" id="PS50005">
    <property type="entry name" value="TPR"/>
    <property type="match status" value="1"/>
</dbReference>
<evidence type="ECO:0000256" key="4">
    <source>
        <dbReference type="ARBA" id="ARBA00022694"/>
    </source>
</evidence>
<evidence type="ECO:0000256" key="5">
    <source>
        <dbReference type="PIRNR" id="PIRNR017233"/>
    </source>
</evidence>
<dbReference type="GO" id="GO:0002926">
    <property type="term" value="P:tRNA wobble base 5-methoxycarbonylmethyl-2-thiouridinylation"/>
    <property type="evidence" value="ECO:0007669"/>
    <property type="project" value="TreeGrafter"/>
</dbReference>
<feature type="region of interest" description="Disordered" evidence="7">
    <location>
        <begin position="1132"/>
        <end position="1161"/>
    </location>
</feature>
<feature type="compositionally biased region" description="Low complexity" evidence="7">
    <location>
        <begin position="1137"/>
        <end position="1146"/>
    </location>
</feature>
<feature type="domain" description="ELP1 N-terminal second beta-propeller" evidence="9">
    <location>
        <begin position="393"/>
        <end position="659"/>
    </location>
</feature>
<keyword evidence="3 5" id="KW-0963">Cytoplasm</keyword>
<dbReference type="PANTHER" id="PTHR12747">
    <property type="entry name" value="ELONGATOR COMPLEX PROTEIN 1"/>
    <property type="match status" value="1"/>
</dbReference>
<proteinExistence type="inferred from homology"/>
<dbReference type="GO" id="GO:0005829">
    <property type="term" value="C:cytosol"/>
    <property type="evidence" value="ECO:0007669"/>
    <property type="project" value="TreeGrafter"/>
</dbReference>
<dbReference type="GO" id="GO:0000049">
    <property type="term" value="F:tRNA binding"/>
    <property type="evidence" value="ECO:0007669"/>
    <property type="project" value="TreeGrafter"/>
</dbReference>
<dbReference type="GO" id="GO:0033588">
    <property type="term" value="C:elongator holoenzyme complex"/>
    <property type="evidence" value="ECO:0007669"/>
    <property type="project" value="InterPro"/>
</dbReference>
<feature type="domain" description="ELP1 TPR" evidence="10">
    <location>
        <begin position="895"/>
        <end position="1056"/>
    </location>
</feature>
<evidence type="ECO:0000256" key="7">
    <source>
        <dbReference type="SAM" id="MobiDB-lite"/>
    </source>
</evidence>
<comment type="pathway">
    <text evidence="1">tRNA modification; 5-methoxycarbonylmethyl-2-thiouridine-tRNA biosynthesis.</text>
</comment>
<dbReference type="SUPFAM" id="SSF82171">
    <property type="entry name" value="DPP6 N-terminal domain-like"/>
    <property type="match status" value="1"/>
</dbReference>
<evidence type="ECO:0000256" key="6">
    <source>
        <dbReference type="PROSITE-ProRule" id="PRU00339"/>
    </source>
</evidence>
<evidence type="ECO:0000256" key="3">
    <source>
        <dbReference type="ARBA" id="ARBA00022490"/>
    </source>
</evidence>
<protein>
    <recommendedName>
        <fullName evidence="5">Elongator complex protein 1</fullName>
    </recommendedName>
</protein>
<reference evidence="13" key="2">
    <citation type="submission" date="2022-10" db="EMBL/GenBank/DDBJ databases">
        <authorList>
            <consortium name="ENA_rothamsted_submissions"/>
            <consortium name="culmorum"/>
            <person name="King R."/>
        </authorList>
    </citation>
    <scope>NUCLEOTIDE SEQUENCE</scope>
</reference>
<dbReference type="InterPro" id="IPR056165">
    <property type="entry name" value="Beta-prop_ELP1_2nd"/>
</dbReference>
<evidence type="ECO:0000259" key="8">
    <source>
        <dbReference type="Pfam" id="PF04762"/>
    </source>
</evidence>
<evidence type="ECO:0000313" key="14">
    <source>
        <dbReference type="Proteomes" id="UP001153714"/>
    </source>
</evidence>
<dbReference type="GO" id="GO:0005634">
    <property type="term" value="C:nucleus"/>
    <property type="evidence" value="ECO:0007669"/>
    <property type="project" value="UniProtKB-SubCell"/>
</dbReference>
<dbReference type="InterPro" id="IPR011990">
    <property type="entry name" value="TPR-like_helical_dom_sf"/>
</dbReference>
<feature type="domain" description="ELP1 three-helical bundle" evidence="12">
    <location>
        <begin position="1069"/>
        <end position="1226"/>
    </location>
</feature>
<dbReference type="OrthoDB" id="40048at2759"/>
<reference evidence="13" key="1">
    <citation type="submission" date="2021-12" db="EMBL/GenBank/DDBJ databases">
        <authorList>
            <person name="King R."/>
        </authorList>
    </citation>
    <scope>NUCLEOTIDE SEQUENCE</scope>
</reference>
<dbReference type="InterPro" id="IPR006849">
    <property type="entry name" value="Elp1"/>
</dbReference>
<comment type="subcellular location">
    <subcellularLocation>
        <location evidence="5">Cytoplasm</location>
    </subcellularLocation>
    <subcellularLocation>
        <location evidence="5">Nucleus</location>
    </subcellularLocation>
</comment>
<keyword evidence="6" id="KW-0802">TPR repeat</keyword>
<keyword evidence="14" id="KW-1185">Reference proteome</keyword>
<dbReference type="InterPro" id="IPR056167">
    <property type="entry name" value="A-sol_ELP1"/>
</dbReference>
<dbReference type="InterPro" id="IPR056169">
    <property type="entry name" value="HB_ELP1"/>
</dbReference>
<dbReference type="SUPFAM" id="SSF48452">
    <property type="entry name" value="TPR-like"/>
    <property type="match status" value="1"/>
</dbReference>
<dbReference type="Gene3D" id="1.25.40.10">
    <property type="entry name" value="Tetratricopeptide repeat domain"/>
    <property type="match status" value="1"/>
</dbReference>
<evidence type="ECO:0000259" key="9">
    <source>
        <dbReference type="Pfam" id="PF23797"/>
    </source>
</evidence>
<accession>A0A9N9WE38</accession>
<evidence type="ECO:0000259" key="12">
    <source>
        <dbReference type="Pfam" id="PF23936"/>
    </source>
</evidence>
<dbReference type="InterPro" id="IPR056164">
    <property type="entry name" value="Beta-prop_ELP1_1st"/>
</dbReference>
<feature type="compositionally biased region" description="Basic residues" evidence="7">
    <location>
        <begin position="1147"/>
        <end position="1157"/>
    </location>
</feature>
<dbReference type="PANTHER" id="PTHR12747:SF0">
    <property type="entry name" value="ELONGATOR COMPLEX PROTEIN 1"/>
    <property type="match status" value="1"/>
</dbReference>
<dbReference type="Pfam" id="PF23936">
    <property type="entry name" value="HB_ELP1"/>
    <property type="match status" value="1"/>
</dbReference>
<dbReference type="EMBL" id="OU893334">
    <property type="protein sequence ID" value="CAG9791075.1"/>
    <property type="molecule type" value="Genomic_DNA"/>
</dbReference>
<dbReference type="Pfam" id="PF04762">
    <property type="entry name" value="Beta-prop_ELP1_1st"/>
    <property type="match status" value="1"/>
</dbReference>
<dbReference type="PIRSF" id="PIRSF017233">
    <property type="entry name" value="IKAP"/>
    <property type="match status" value="1"/>
</dbReference>
<evidence type="ECO:0000256" key="2">
    <source>
        <dbReference type="ARBA" id="ARBA00006086"/>
    </source>
</evidence>
<evidence type="ECO:0000313" key="13">
    <source>
        <dbReference type="EMBL" id="CAG9791075.1"/>
    </source>
</evidence>
<name>A0A9N9WE38_9NEOP</name>
<feature type="domain" description="ELP1 alpha-solenoid" evidence="11">
    <location>
        <begin position="683"/>
        <end position="888"/>
    </location>
</feature>
<comment type="similarity">
    <text evidence="2 5">Belongs to the ELP1/IKA1 family.</text>
</comment>
<dbReference type="InterPro" id="IPR056166">
    <property type="entry name" value="TPR_ELP1"/>
</dbReference>
<comment type="function">
    <text evidence="5">Component of the elongator complex which is required for multiple tRNA modifications, including mcm5U (5-methoxycarbonylmethyl uridine), mcm5s2U (5-methoxycarbonylmethyl-2-thiouridine), and ncm5U (5-carbamoylmethyl uridine). The elongator complex catalyzes formation of carboxymethyluridine in the wobble base at position 34 in tRNAs.</text>
</comment>
<evidence type="ECO:0000259" key="11">
    <source>
        <dbReference type="Pfam" id="PF23925"/>
    </source>
</evidence>
<dbReference type="Pfam" id="PF23878">
    <property type="entry name" value="TPR_ELP1"/>
    <property type="match status" value="1"/>
</dbReference>
<evidence type="ECO:0000259" key="10">
    <source>
        <dbReference type="Pfam" id="PF23878"/>
    </source>
</evidence>
<feature type="repeat" description="TPR" evidence="6">
    <location>
        <begin position="963"/>
        <end position="996"/>
    </location>
</feature>
<keyword evidence="4" id="KW-0819">tRNA processing</keyword>
<keyword evidence="5" id="KW-0539">Nucleus</keyword>
<dbReference type="InterPro" id="IPR019734">
    <property type="entry name" value="TPR_rpt"/>
</dbReference>
<organism evidence="13 14">
    <name type="scientific">Diatraea saccharalis</name>
    <name type="common">sugarcane borer</name>
    <dbReference type="NCBI Taxonomy" id="40085"/>
    <lineage>
        <taxon>Eukaryota</taxon>
        <taxon>Metazoa</taxon>
        <taxon>Ecdysozoa</taxon>
        <taxon>Arthropoda</taxon>
        <taxon>Hexapoda</taxon>
        <taxon>Insecta</taxon>
        <taxon>Pterygota</taxon>
        <taxon>Neoptera</taxon>
        <taxon>Endopterygota</taxon>
        <taxon>Lepidoptera</taxon>
        <taxon>Glossata</taxon>
        <taxon>Ditrysia</taxon>
        <taxon>Pyraloidea</taxon>
        <taxon>Crambidae</taxon>
        <taxon>Crambinae</taxon>
        <taxon>Diatraea</taxon>
    </lineage>
</organism>
<feature type="domain" description="ELP1 first N-terminal beta-propeller" evidence="8">
    <location>
        <begin position="1"/>
        <end position="349"/>
    </location>
</feature>
<evidence type="ECO:0000256" key="1">
    <source>
        <dbReference type="ARBA" id="ARBA00005043"/>
    </source>
</evidence>
<dbReference type="Pfam" id="PF23797">
    <property type="entry name" value="Beta-prop_ELP1_2nd"/>
    <property type="match status" value="1"/>
</dbReference>